<dbReference type="OrthoDB" id="424302at2759"/>
<dbReference type="PROSITE" id="PS50305">
    <property type="entry name" value="SIRTUIN"/>
    <property type="match status" value="1"/>
</dbReference>
<feature type="binding site" evidence="4">
    <location>
        <position position="209"/>
    </location>
    <ligand>
        <name>Zn(2+)</name>
        <dbReference type="ChEBI" id="CHEBI:29105"/>
    </ligand>
</feature>
<dbReference type="Gene3D" id="3.30.1600.10">
    <property type="entry name" value="SIR2/SIRT2 'Small Domain"/>
    <property type="match status" value="1"/>
</dbReference>
<organism evidence="7 8">
    <name type="scientific">Lachnellula arida</name>
    <dbReference type="NCBI Taxonomy" id="1316785"/>
    <lineage>
        <taxon>Eukaryota</taxon>
        <taxon>Fungi</taxon>
        <taxon>Dikarya</taxon>
        <taxon>Ascomycota</taxon>
        <taxon>Pezizomycotina</taxon>
        <taxon>Leotiomycetes</taxon>
        <taxon>Helotiales</taxon>
        <taxon>Lachnaceae</taxon>
        <taxon>Lachnellula</taxon>
    </lineage>
</organism>
<dbReference type="InterPro" id="IPR026591">
    <property type="entry name" value="Sirtuin_cat_small_dom_sf"/>
</dbReference>
<evidence type="ECO:0000313" key="7">
    <source>
        <dbReference type="EMBL" id="TVY19170.1"/>
    </source>
</evidence>
<protein>
    <submittedName>
        <fullName evidence="7">NAD-dependent protein deacylase</fullName>
    </submittedName>
</protein>
<evidence type="ECO:0000259" key="6">
    <source>
        <dbReference type="PROSITE" id="PS50305"/>
    </source>
</evidence>
<dbReference type="SUPFAM" id="SSF52467">
    <property type="entry name" value="DHS-like NAD/FAD-binding domain"/>
    <property type="match status" value="1"/>
</dbReference>
<dbReference type="PANTHER" id="PTHR11085">
    <property type="entry name" value="NAD-DEPENDENT PROTEIN DEACYLASE SIRTUIN-5, MITOCHONDRIAL-RELATED"/>
    <property type="match status" value="1"/>
</dbReference>
<feature type="binding site" evidence="4">
    <location>
        <position position="151"/>
    </location>
    <ligand>
        <name>Zn(2+)</name>
        <dbReference type="ChEBI" id="CHEBI:29105"/>
    </ligand>
</feature>
<dbReference type="AlphaFoldDB" id="A0A8T9BGG3"/>
<feature type="binding site" evidence="4">
    <location>
        <position position="148"/>
    </location>
    <ligand>
        <name>Zn(2+)</name>
        <dbReference type="ChEBI" id="CHEBI:29105"/>
    </ligand>
</feature>
<evidence type="ECO:0000256" key="1">
    <source>
        <dbReference type="ARBA" id="ARBA00006924"/>
    </source>
</evidence>
<dbReference type="EMBL" id="QGMF01000123">
    <property type="protein sequence ID" value="TVY19170.1"/>
    <property type="molecule type" value="Genomic_DNA"/>
</dbReference>
<feature type="active site" description="Proton acceptor" evidence="4">
    <location>
        <position position="140"/>
    </location>
</feature>
<comment type="similarity">
    <text evidence="1">Belongs to the sirtuin family. Class I subfamily.</text>
</comment>
<dbReference type="InterPro" id="IPR026590">
    <property type="entry name" value="Ssirtuin_cat_dom"/>
</dbReference>
<dbReference type="InterPro" id="IPR003000">
    <property type="entry name" value="Sirtuin"/>
</dbReference>
<dbReference type="PANTHER" id="PTHR11085:SF10">
    <property type="entry name" value="NAD-DEPENDENT PROTEIN DEACYLASE SIRTUIN-5, MITOCHONDRIAL-RELATED"/>
    <property type="match status" value="1"/>
</dbReference>
<dbReference type="Pfam" id="PF02146">
    <property type="entry name" value="SIR2"/>
    <property type="match status" value="1"/>
</dbReference>
<gene>
    <name evidence="7" type="ORF">LARI1_G002757</name>
</gene>
<keyword evidence="2" id="KW-0808">Transferase</keyword>
<feature type="binding site" evidence="4">
    <location>
        <position position="206"/>
    </location>
    <ligand>
        <name>Zn(2+)</name>
        <dbReference type="ChEBI" id="CHEBI:29105"/>
    </ligand>
</feature>
<feature type="domain" description="Deacetylase sirtuin-type" evidence="6">
    <location>
        <begin position="23"/>
        <end position="295"/>
    </location>
</feature>
<evidence type="ECO:0000256" key="4">
    <source>
        <dbReference type="PROSITE-ProRule" id="PRU00236"/>
    </source>
</evidence>
<evidence type="ECO:0000256" key="2">
    <source>
        <dbReference type="ARBA" id="ARBA00022679"/>
    </source>
</evidence>
<reference evidence="7 8" key="1">
    <citation type="submission" date="2018-05" db="EMBL/GenBank/DDBJ databases">
        <title>Whole genome sequencing for identification of molecular markers to develop diagnostic detection tools for the regulated plant pathogen Lachnellula willkommii.</title>
        <authorList>
            <person name="Giroux E."/>
            <person name="Bilodeau G."/>
        </authorList>
    </citation>
    <scope>NUCLEOTIDE SEQUENCE [LARGE SCALE GENOMIC DNA]</scope>
    <source>
        <strain evidence="7 8">CBS 203.66</strain>
    </source>
</reference>
<evidence type="ECO:0000256" key="3">
    <source>
        <dbReference type="ARBA" id="ARBA00023027"/>
    </source>
</evidence>
<dbReference type="Gene3D" id="3.40.50.1220">
    <property type="entry name" value="TPP-binding domain"/>
    <property type="match status" value="1"/>
</dbReference>
<keyword evidence="4" id="KW-0479">Metal-binding</keyword>
<keyword evidence="8" id="KW-1185">Reference proteome</keyword>
<dbReference type="GO" id="GO:0070403">
    <property type="term" value="F:NAD+ binding"/>
    <property type="evidence" value="ECO:0007669"/>
    <property type="project" value="InterPro"/>
</dbReference>
<dbReference type="GO" id="GO:0017136">
    <property type="term" value="F:histone deacetylase activity, NAD-dependent"/>
    <property type="evidence" value="ECO:0007669"/>
    <property type="project" value="TreeGrafter"/>
</dbReference>
<evidence type="ECO:0000313" key="8">
    <source>
        <dbReference type="Proteomes" id="UP000469559"/>
    </source>
</evidence>
<evidence type="ECO:0000256" key="5">
    <source>
        <dbReference type="SAM" id="MobiDB-lite"/>
    </source>
</evidence>
<dbReference type="InterPro" id="IPR029035">
    <property type="entry name" value="DHS-like_NAD/FAD-binding_dom"/>
</dbReference>
<dbReference type="InterPro" id="IPR050134">
    <property type="entry name" value="NAD-dep_sirtuin_deacylases"/>
</dbReference>
<comment type="caution">
    <text evidence="7">The sequence shown here is derived from an EMBL/GenBank/DDBJ whole genome shotgun (WGS) entry which is preliminary data.</text>
</comment>
<dbReference type="GO" id="GO:0046872">
    <property type="term" value="F:metal ion binding"/>
    <property type="evidence" value="ECO:0007669"/>
    <property type="project" value="UniProtKB-KW"/>
</dbReference>
<feature type="compositionally biased region" description="Polar residues" evidence="5">
    <location>
        <begin position="179"/>
        <end position="188"/>
    </location>
</feature>
<dbReference type="Proteomes" id="UP000469559">
    <property type="component" value="Unassembled WGS sequence"/>
</dbReference>
<feature type="region of interest" description="Disordered" evidence="5">
    <location>
        <begin position="175"/>
        <end position="202"/>
    </location>
</feature>
<keyword evidence="3" id="KW-0520">NAD</keyword>
<keyword evidence="4" id="KW-0862">Zinc</keyword>
<sequence>MSSSKPTFFPIGSLPPMKQMPSVSKASTSVEDFHRVLAKSTRIMALCGAGLSAASGLGTFRGAGGMWRNYKATSLATPWAFKKDPGLVWRHMALTAKPNAGHYALTELSKKLPDFITLSQNVDGLSQRANHPREQLKLLHGSLFDIKCFNCSRIELNNFDDPFHPSLDIKSGDDDRLAASSNTMSGHSAQIDPETPTTPVDDLPKCPECKTGLLRPGVVWFEKRVDLCLVIGTTATVHPAAGYIEEARQAGARIVVINMDCEELGAASELRNGDFLFQGDASLILPEILEPIIGDLDLKGGVKM</sequence>
<accession>A0A8T9BGG3</accession>
<proteinExistence type="inferred from homology"/>
<name>A0A8T9BGG3_9HELO</name>
<dbReference type="GO" id="GO:0005634">
    <property type="term" value="C:nucleus"/>
    <property type="evidence" value="ECO:0007669"/>
    <property type="project" value="TreeGrafter"/>
</dbReference>